<feature type="compositionally biased region" description="Basic and acidic residues" evidence="1">
    <location>
        <begin position="47"/>
        <end position="56"/>
    </location>
</feature>
<comment type="caution">
    <text evidence="2">The sequence shown here is derived from an EMBL/GenBank/DDBJ whole genome shotgun (WGS) entry which is preliminary data.</text>
</comment>
<dbReference type="Proteomes" id="UP001140949">
    <property type="component" value="Unassembled WGS sequence"/>
</dbReference>
<dbReference type="PANTHER" id="PTHR36764:SF1">
    <property type="entry name" value="TRNA (ILE)-LYSIDINE SYNTHASE"/>
    <property type="match status" value="1"/>
</dbReference>
<protein>
    <submittedName>
        <fullName evidence="2">Uncharacterized protein</fullName>
    </submittedName>
</protein>
<keyword evidence="3" id="KW-1185">Reference proteome</keyword>
<evidence type="ECO:0000313" key="3">
    <source>
        <dbReference type="Proteomes" id="UP001140949"/>
    </source>
</evidence>
<feature type="region of interest" description="Disordered" evidence="1">
    <location>
        <begin position="47"/>
        <end position="145"/>
    </location>
</feature>
<proteinExistence type="predicted"/>
<feature type="compositionally biased region" description="Polar residues" evidence="1">
    <location>
        <begin position="255"/>
        <end position="291"/>
    </location>
</feature>
<feature type="compositionally biased region" description="Basic and acidic residues" evidence="1">
    <location>
        <begin position="105"/>
        <end position="115"/>
    </location>
</feature>
<accession>A0AAX6I1I1</accession>
<name>A0AAX6I1I1_IRIPA</name>
<dbReference type="PANTHER" id="PTHR36764">
    <property type="entry name" value="TRNA (ILE)-LYSIDINE SYNTHASE"/>
    <property type="match status" value="1"/>
</dbReference>
<feature type="compositionally biased region" description="Low complexity" evidence="1">
    <location>
        <begin position="59"/>
        <end position="70"/>
    </location>
</feature>
<evidence type="ECO:0000313" key="2">
    <source>
        <dbReference type="EMBL" id="KAJ6846614.1"/>
    </source>
</evidence>
<sequence>MGAFYLYRGKLHRPADVPRVWQMPPRAITLSQFRDLTQRRDRALARLAEERRREENADAEAGAGAGASSSDVDREKKGKELAVEEEGREGGGERMESDEVAAEENGGKGSEEQPAKVEAAPADSTAVVKMEESKTSDGLSDREKRKQEVEKKLQVLKEKKHNLVQILKLILNAEEEFKRRNAQSAGLRPSVPLQVENPVDMGSVTRHVPKLSVEVNFGGDSGAESDANANPNSHGRQVHHLHSTSPSAGPFARPSYQNATTPRTSLVATGHGTPSNILNASGVATATSSPSRFAPTGHHGHHQSSSLPPVSAPGAQFAASSPSPAASGGASSAFKDSRLTNSS</sequence>
<dbReference type="GO" id="GO:0009507">
    <property type="term" value="C:chloroplast"/>
    <property type="evidence" value="ECO:0007669"/>
    <property type="project" value="TreeGrafter"/>
</dbReference>
<organism evidence="2 3">
    <name type="scientific">Iris pallida</name>
    <name type="common">Sweet iris</name>
    <dbReference type="NCBI Taxonomy" id="29817"/>
    <lineage>
        <taxon>Eukaryota</taxon>
        <taxon>Viridiplantae</taxon>
        <taxon>Streptophyta</taxon>
        <taxon>Embryophyta</taxon>
        <taxon>Tracheophyta</taxon>
        <taxon>Spermatophyta</taxon>
        <taxon>Magnoliopsida</taxon>
        <taxon>Liliopsida</taxon>
        <taxon>Asparagales</taxon>
        <taxon>Iridaceae</taxon>
        <taxon>Iridoideae</taxon>
        <taxon>Irideae</taxon>
        <taxon>Iris</taxon>
    </lineage>
</organism>
<reference evidence="2" key="2">
    <citation type="submission" date="2023-04" db="EMBL/GenBank/DDBJ databases">
        <authorList>
            <person name="Bruccoleri R.E."/>
            <person name="Oakeley E.J."/>
            <person name="Faust A.-M."/>
            <person name="Dessus-Babus S."/>
            <person name="Altorfer M."/>
            <person name="Burckhardt D."/>
            <person name="Oertli M."/>
            <person name="Naumann U."/>
            <person name="Petersen F."/>
            <person name="Wong J."/>
        </authorList>
    </citation>
    <scope>NUCLEOTIDE SEQUENCE</scope>
    <source>
        <strain evidence="2">GSM-AAB239-AS_SAM_17_03QT</strain>
        <tissue evidence="2">Leaf</tissue>
    </source>
</reference>
<reference evidence="2" key="1">
    <citation type="journal article" date="2023" name="GigaByte">
        <title>Genome assembly of the bearded iris, Iris pallida Lam.</title>
        <authorList>
            <person name="Bruccoleri R.E."/>
            <person name="Oakeley E.J."/>
            <person name="Faust A.M.E."/>
            <person name="Altorfer M."/>
            <person name="Dessus-Babus S."/>
            <person name="Burckhardt D."/>
            <person name="Oertli M."/>
            <person name="Naumann U."/>
            <person name="Petersen F."/>
            <person name="Wong J."/>
        </authorList>
    </citation>
    <scope>NUCLEOTIDE SEQUENCE</scope>
    <source>
        <strain evidence="2">GSM-AAB239-AS_SAM_17_03QT</strain>
    </source>
</reference>
<dbReference type="EMBL" id="JANAVB010005597">
    <property type="protein sequence ID" value="KAJ6846614.1"/>
    <property type="molecule type" value="Genomic_DNA"/>
</dbReference>
<gene>
    <name evidence="2" type="ORF">M6B38_282405</name>
</gene>
<feature type="region of interest" description="Disordered" evidence="1">
    <location>
        <begin position="217"/>
        <end position="343"/>
    </location>
</feature>
<evidence type="ECO:0000256" key="1">
    <source>
        <dbReference type="SAM" id="MobiDB-lite"/>
    </source>
</evidence>
<feature type="compositionally biased region" description="Basic and acidic residues" evidence="1">
    <location>
        <begin position="71"/>
        <end position="82"/>
    </location>
</feature>
<feature type="compositionally biased region" description="Low complexity" evidence="1">
    <location>
        <begin position="312"/>
        <end position="333"/>
    </location>
</feature>
<feature type="compositionally biased region" description="Basic and acidic residues" evidence="1">
    <location>
        <begin position="88"/>
        <end position="97"/>
    </location>
</feature>
<feature type="compositionally biased region" description="Basic and acidic residues" evidence="1">
    <location>
        <begin position="129"/>
        <end position="145"/>
    </location>
</feature>
<dbReference type="AlphaFoldDB" id="A0AAX6I1I1"/>